<proteinExistence type="predicted"/>
<comment type="caution">
    <text evidence="1">The sequence shown here is derived from an EMBL/GenBank/DDBJ whole genome shotgun (WGS) entry which is preliminary data.</text>
</comment>
<accession>A0ABV5CNX6</accession>
<organism evidence="1 2">
    <name type="scientific">Polymorphospora lycopeni</name>
    <dbReference type="NCBI Taxonomy" id="3140240"/>
    <lineage>
        <taxon>Bacteria</taxon>
        <taxon>Bacillati</taxon>
        <taxon>Actinomycetota</taxon>
        <taxon>Actinomycetes</taxon>
        <taxon>Micromonosporales</taxon>
        <taxon>Micromonosporaceae</taxon>
        <taxon>Polymorphospora</taxon>
    </lineage>
</organism>
<name>A0ABV5CNX6_9ACTN</name>
<evidence type="ECO:0000313" key="1">
    <source>
        <dbReference type="EMBL" id="MFB6393699.1"/>
    </source>
</evidence>
<evidence type="ECO:0000313" key="2">
    <source>
        <dbReference type="Proteomes" id="UP001582793"/>
    </source>
</evidence>
<keyword evidence="2" id="KW-1185">Reference proteome</keyword>
<sequence length="64" mass="6870">MVSVHEATLSSGDGIVLVEDLDYEAVSAAIGGAFADSAGPPGHARWREALRQQRRILLIRCAHQ</sequence>
<dbReference type="EMBL" id="JBCGDC010000025">
    <property type="protein sequence ID" value="MFB6393699.1"/>
    <property type="molecule type" value="Genomic_DNA"/>
</dbReference>
<dbReference type="Proteomes" id="UP001582793">
    <property type="component" value="Unassembled WGS sequence"/>
</dbReference>
<gene>
    <name evidence="1" type="ORF">AAFH96_11340</name>
</gene>
<reference evidence="1 2" key="1">
    <citation type="submission" date="2024-04" db="EMBL/GenBank/DDBJ databases">
        <title>Polymorphospora sp. isolated from Baiyangdian Lake in Xiong'an New Area.</title>
        <authorList>
            <person name="Zhang X."/>
            <person name="Liu J."/>
        </authorList>
    </citation>
    <scope>NUCLEOTIDE SEQUENCE [LARGE SCALE GENOMIC DNA]</scope>
    <source>
        <strain evidence="1 2">2-325</strain>
    </source>
</reference>
<dbReference type="RefSeq" id="WP_375734077.1">
    <property type="nucleotide sequence ID" value="NZ_JBCGDC010000025.1"/>
</dbReference>
<protein>
    <submittedName>
        <fullName evidence="1">Uncharacterized protein</fullName>
    </submittedName>
</protein>